<keyword evidence="3" id="KW-1185">Reference proteome</keyword>
<dbReference type="InterPro" id="IPR050863">
    <property type="entry name" value="CenT-Element_Derived"/>
</dbReference>
<name>A0ABQ9H994_9NEOP</name>
<gene>
    <name evidence="2" type="ORF">PR048_017348</name>
</gene>
<dbReference type="InterPro" id="IPR004875">
    <property type="entry name" value="DDE_SF_endonuclease_dom"/>
</dbReference>
<dbReference type="Proteomes" id="UP001159363">
    <property type="component" value="Chromosome 5"/>
</dbReference>
<accession>A0ABQ9H994</accession>
<dbReference type="Pfam" id="PF03184">
    <property type="entry name" value="DDE_1"/>
    <property type="match status" value="1"/>
</dbReference>
<dbReference type="PANTHER" id="PTHR19303:SF73">
    <property type="entry name" value="PROTEIN PDC2"/>
    <property type="match status" value="1"/>
</dbReference>
<evidence type="ECO:0000313" key="2">
    <source>
        <dbReference type="EMBL" id="KAJ8880876.1"/>
    </source>
</evidence>
<dbReference type="PANTHER" id="PTHR19303">
    <property type="entry name" value="TRANSPOSON"/>
    <property type="match status" value="1"/>
</dbReference>
<protein>
    <recommendedName>
        <fullName evidence="1">DDE-1 domain-containing protein</fullName>
    </recommendedName>
</protein>
<evidence type="ECO:0000259" key="1">
    <source>
        <dbReference type="Pfam" id="PF03184"/>
    </source>
</evidence>
<proteinExistence type="predicted"/>
<organism evidence="2 3">
    <name type="scientific">Dryococelus australis</name>
    <dbReference type="NCBI Taxonomy" id="614101"/>
    <lineage>
        <taxon>Eukaryota</taxon>
        <taxon>Metazoa</taxon>
        <taxon>Ecdysozoa</taxon>
        <taxon>Arthropoda</taxon>
        <taxon>Hexapoda</taxon>
        <taxon>Insecta</taxon>
        <taxon>Pterygota</taxon>
        <taxon>Neoptera</taxon>
        <taxon>Polyneoptera</taxon>
        <taxon>Phasmatodea</taxon>
        <taxon>Verophasmatodea</taxon>
        <taxon>Anareolatae</taxon>
        <taxon>Phasmatidae</taxon>
        <taxon>Eurycanthinae</taxon>
        <taxon>Dryococelus</taxon>
    </lineage>
</organism>
<sequence length="235" mass="26478">MGSSEKLNLLMFGKSKNSCAFKGHMTPCQCNFNKKAWITSGMFMSWVHTFDSHMRCRNHSIMLFVDKCPAHPQILNLMNIELVILPQITTSTLQPFNEGIIKALEVNLLYNQTATLIIDLNLGWAYKRWDGFTAHFIVNEAPAFSLPATADIEDVDGADNVEMPELSSEPQPGPSRQSQSGNFAYLCFVLPSDKAKWKKIAPGFTYKKYFCTADEVAVFRRMGRCRFSQTAQDVG</sequence>
<reference evidence="2 3" key="1">
    <citation type="submission" date="2023-02" db="EMBL/GenBank/DDBJ databases">
        <title>LHISI_Scaffold_Assembly.</title>
        <authorList>
            <person name="Stuart O.P."/>
            <person name="Cleave R."/>
            <person name="Magrath M.J.L."/>
            <person name="Mikheyev A.S."/>
        </authorList>
    </citation>
    <scope>NUCLEOTIDE SEQUENCE [LARGE SCALE GENOMIC DNA]</scope>
    <source>
        <strain evidence="2">Daus_M_001</strain>
        <tissue evidence="2">Leg muscle</tissue>
    </source>
</reference>
<evidence type="ECO:0000313" key="3">
    <source>
        <dbReference type="Proteomes" id="UP001159363"/>
    </source>
</evidence>
<dbReference type="EMBL" id="JARBHB010000006">
    <property type="protein sequence ID" value="KAJ8880876.1"/>
    <property type="molecule type" value="Genomic_DNA"/>
</dbReference>
<comment type="caution">
    <text evidence="2">The sequence shown here is derived from an EMBL/GenBank/DDBJ whole genome shotgun (WGS) entry which is preliminary data.</text>
</comment>
<feature type="domain" description="DDE-1" evidence="1">
    <location>
        <begin position="4"/>
        <end position="116"/>
    </location>
</feature>